<gene>
    <name evidence="9" type="ordered locus">Thivi_2553</name>
</gene>
<keyword evidence="3 8" id="KW-0732">Signal</keyword>
<dbReference type="EMBL" id="CP003154">
    <property type="protein sequence ID" value="AFL74488.1"/>
    <property type="molecule type" value="Genomic_DNA"/>
</dbReference>
<keyword evidence="10" id="KW-1185">Reference proteome</keyword>
<dbReference type="KEGG" id="tvi:Thivi_2553"/>
<feature type="chain" id="PRO_5003682454" evidence="8">
    <location>
        <begin position="20"/>
        <end position="48"/>
    </location>
</feature>
<sequence>MMNKLLTLMLLIAISGLFGCNTMEGAGKDLQSGGDALSETARDVKKDL</sequence>
<dbReference type="AlphaFoldDB" id="I3YBX0"/>
<reference evidence="9 10" key="1">
    <citation type="submission" date="2012-06" db="EMBL/GenBank/DDBJ databases">
        <title>Complete sequence of Thiocystis violascens DSM 198.</title>
        <authorList>
            <consortium name="US DOE Joint Genome Institute"/>
            <person name="Lucas S."/>
            <person name="Han J."/>
            <person name="Lapidus A."/>
            <person name="Cheng J.-F."/>
            <person name="Goodwin L."/>
            <person name="Pitluck S."/>
            <person name="Peters L."/>
            <person name="Ovchinnikova G."/>
            <person name="Teshima H."/>
            <person name="Detter J.C."/>
            <person name="Han C."/>
            <person name="Tapia R."/>
            <person name="Land M."/>
            <person name="Hauser L."/>
            <person name="Kyrpides N."/>
            <person name="Ivanova N."/>
            <person name="Pagani I."/>
            <person name="Vogl K."/>
            <person name="Liu Z."/>
            <person name="Frigaard N.-U."/>
            <person name="Bryant D."/>
            <person name="Woyke T."/>
        </authorList>
    </citation>
    <scope>NUCLEOTIDE SEQUENCE [LARGE SCALE GENOMIC DNA]</scope>
    <source>
        <strain evidence="10">ATCC 17096 / DSM 198 / 6111</strain>
    </source>
</reference>
<feature type="signal peptide" evidence="8">
    <location>
        <begin position="1"/>
        <end position="19"/>
    </location>
</feature>
<evidence type="ECO:0000256" key="4">
    <source>
        <dbReference type="ARBA" id="ARBA00023136"/>
    </source>
</evidence>
<accession>I3YBX0</accession>
<evidence type="ECO:0000256" key="6">
    <source>
        <dbReference type="ARBA" id="ARBA00023288"/>
    </source>
</evidence>
<evidence type="ECO:0000256" key="7">
    <source>
        <dbReference type="SAM" id="MobiDB-lite"/>
    </source>
</evidence>
<comment type="similarity">
    <text evidence="1">Belongs to the EcnA/EcnB lipoprotein family.</text>
</comment>
<keyword evidence="4" id="KW-0472">Membrane</keyword>
<keyword evidence="5" id="KW-0564">Palmitate</keyword>
<evidence type="ECO:0000256" key="3">
    <source>
        <dbReference type="ARBA" id="ARBA00022729"/>
    </source>
</evidence>
<dbReference type="eggNOG" id="COG5510">
    <property type="taxonomic scope" value="Bacteria"/>
</dbReference>
<protein>
    <submittedName>
        <fullName evidence="9">Putative small secreted protein</fullName>
    </submittedName>
</protein>
<dbReference type="Pfam" id="PF08085">
    <property type="entry name" value="Entericidin"/>
    <property type="match status" value="1"/>
</dbReference>
<evidence type="ECO:0000256" key="5">
    <source>
        <dbReference type="ARBA" id="ARBA00023139"/>
    </source>
</evidence>
<dbReference type="GO" id="GO:0016020">
    <property type="term" value="C:membrane"/>
    <property type="evidence" value="ECO:0007669"/>
    <property type="project" value="InterPro"/>
</dbReference>
<evidence type="ECO:0000256" key="2">
    <source>
        <dbReference type="ARBA" id="ARBA00022475"/>
    </source>
</evidence>
<dbReference type="Proteomes" id="UP000006062">
    <property type="component" value="Chromosome"/>
</dbReference>
<feature type="region of interest" description="Disordered" evidence="7">
    <location>
        <begin position="29"/>
        <end position="48"/>
    </location>
</feature>
<keyword evidence="2" id="KW-1003">Cell membrane</keyword>
<evidence type="ECO:0000256" key="8">
    <source>
        <dbReference type="SAM" id="SignalP"/>
    </source>
</evidence>
<dbReference type="PROSITE" id="PS51257">
    <property type="entry name" value="PROKAR_LIPOPROTEIN"/>
    <property type="match status" value="1"/>
</dbReference>
<evidence type="ECO:0000256" key="1">
    <source>
        <dbReference type="ARBA" id="ARBA00010296"/>
    </source>
</evidence>
<organism evidence="9 10">
    <name type="scientific">Thiocystis violascens (strain ATCC 17096 / DSM 198 / 6111)</name>
    <name type="common">Chromatium violascens</name>
    <dbReference type="NCBI Taxonomy" id="765911"/>
    <lineage>
        <taxon>Bacteria</taxon>
        <taxon>Pseudomonadati</taxon>
        <taxon>Pseudomonadota</taxon>
        <taxon>Gammaproteobacteria</taxon>
        <taxon>Chromatiales</taxon>
        <taxon>Chromatiaceae</taxon>
        <taxon>Thiocystis</taxon>
    </lineage>
</organism>
<dbReference type="HOGENOM" id="CLU_193827_5_1_6"/>
<keyword evidence="6" id="KW-0449">Lipoprotein</keyword>
<evidence type="ECO:0000313" key="10">
    <source>
        <dbReference type="Proteomes" id="UP000006062"/>
    </source>
</evidence>
<dbReference type="InterPro" id="IPR012556">
    <property type="entry name" value="Entericidin"/>
</dbReference>
<proteinExistence type="inferred from homology"/>
<name>I3YBX0_THIV6</name>
<dbReference type="OrthoDB" id="9181810at2"/>
<dbReference type="GO" id="GO:0009636">
    <property type="term" value="P:response to toxic substance"/>
    <property type="evidence" value="ECO:0007669"/>
    <property type="project" value="InterPro"/>
</dbReference>
<evidence type="ECO:0000313" key="9">
    <source>
        <dbReference type="EMBL" id="AFL74488.1"/>
    </source>
</evidence>